<proteinExistence type="predicted"/>
<protein>
    <submittedName>
        <fullName evidence="1">Uncharacterized protein</fullName>
    </submittedName>
</protein>
<dbReference type="NCBIfam" id="NF033153">
    <property type="entry name" value="phage_ICD_like"/>
    <property type="match status" value="1"/>
</dbReference>
<dbReference type="AlphaFoldDB" id="A0A6C0NH81"/>
<organism evidence="1">
    <name type="scientific">Enterobacter cloacae</name>
    <dbReference type="NCBI Taxonomy" id="550"/>
    <lineage>
        <taxon>Bacteria</taxon>
        <taxon>Pseudomonadati</taxon>
        <taxon>Pseudomonadota</taxon>
        <taxon>Gammaproteobacteria</taxon>
        <taxon>Enterobacterales</taxon>
        <taxon>Enterobacteriaceae</taxon>
        <taxon>Enterobacter</taxon>
        <taxon>Enterobacter cloacae complex</taxon>
    </lineage>
</organism>
<dbReference type="EMBL" id="MN598004">
    <property type="protein sequence ID" value="QHW11321.1"/>
    <property type="molecule type" value="Genomic_DNA"/>
</dbReference>
<geneLocation type="plasmid" evidence="1">
    <name>pNDM-1-EC12</name>
</geneLocation>
<evidence type="ECO:0000313" key="1">
    <source>
        <dbReference type="EMBL" id="QHW11321.1"/>
    </source>
</evidence>
<keyword evidence="1" id="KW-0614">Plasmid</keyword>
<name>A0A6C0NH81_ENTCL</name>
<dbReference type="RefSeq" id="WP_223290580.1">
    <property type="nucleotide sequence ID" value="NZ_MN598004.1"/>
</dbReference>
<reference evidence="1" key="1">
    <citation type="submission" date="2019-10" db="EMBL/GenBank/DDBJ databases">
        <title>Characterization of a blaNDM-1-carrying IncHI5 plasmid from Enterobacter cloacae of food animal origin.</title>
        <authorList>
            <person name="Zhu Y."/>
            <person name="Schwarz S."/>
            <person name="Liu W."/>
            <person name="Liu S."/>
            <person name="Zhang W."/>
        </authorList>
    </citation>
    <scope>NUCLEOTIDE SEQUENCE</scope>
    <source>
        <strain evidence="1">EC12</strain>
        <plasmid evidence="1">pNDM-1-EC12</plasmid>
    </source>
</reference>
<accession>A0A6C0NH81</accession>
<sequence>MYRFKFAAICRTDRKNNIHHFSTIADSEHAAPPAFLQVRSVFPGTSAGIGRCSMNQMKMNEHGLAESLESVLCQIVALLNVTQNALDGSESSIYMRDAVQMLNAARNLAIEAEQYRAEWEQLIIRNR</sequence>